<reference evidence="9" key="1">
    <citation type="journal article" date="2021" name="PeerJ">
        <title>Extensive microbial diversity within the chicken gut microbiome revealed by metagenomics and culture.</title>
        <authorList>
            <person name="Gilroy R."/>
            <person name="Ravi A."/>
            <person name="Getino M."/>
            <person name="Pursley I."/>
            <person name="Horton D.L."/>
            <person name="Alikhan N.F."/>
            <person name="Baker D."/>
            <person name="Gharbi K."/>
            <person name="Hall N."/>
            <person name="Watson M."/>
            <person name="Adriaenssens E.M."/>
            <person name="Foster-Nyarko E."/>
            <person name="Jarju S."/>
            <person name="Secka A."/>
            <person name="Antonio M."/>
            <person name="Oren A."/>
            <person name="Chaudhuri R.R."/>
            <person name="La Ragione R."/>
            <person name="Hildebrand F."/>
            <person name="Pallen M.J."/>
        </authorList>
    </citation>
    <scope>NUCLEOTIDE SEQUENCE</scope>
    <source>
        <strain evidence="9">ChiHecec2B26-7398</strain>
    </source>
</reference>
<accession>A0A9D1Y015</accession>
<evidence type="ECO:0000313" key="9">
    <source>
        <dbReference type="EMBL" id="HIX94663.1"/>
    </source>
</evidence>
<feature type="chain" id="PRO_5039587868" description="Gram-positive cocci surface proteins LPxTG domain-containing protein" evidence="7">
    <location>
        <begin position="27"/>
        <end position="1162"/>
    </location>
</feature>
<feature type="domain" description="Gram-positive cocci surface proteins LPxTG" evidence="8">
    <location>
        <begin position="1127"/>
        <end position="1162"/>
    </location>
</feature>
<dbReference type="PROSITE" id="PS50847">
    <property type="entry name" value="GRAM_POS_ANCHORING"/>
    <property type="match status" value="1"/>
</dbReference>
<dbReference type="AlphaFoldDB" id="A0A9D1Y015"/>
<keyword evidence="2" id="KW-0964">Secreted</keyword>
<keyword evidence="6" id="KW-0812">Transmembrane</keyword>
<feature type="compositionally biased region" description="Acidic residues" evidence="5">
    <location>
        <begin position="92"/>
        <end position="108"/>
    </location>
</feature>
<name>A0A9D1Y015_9FIRM</name>
<keyword evidence="6" id="KW-0472">Membrane</keyword>
<gene>
    <name evidence="9" type="ORF">H9846_04315</name>
</gene>
<protein>
    <recommendedName>
        <fullName evidence="8">Gram-positive cocci surface proteins LPxTG domain-containing protein</fullName>
    </recommendedName>
</protein>
<evidence type="ECO:0000256" key="7">
    <source>
        <dbReference type="SAM" id="SignalP"/>
    </source>
</evidence>
<organism evidence="9 10">
    <name type="scientific">Candidatus Gemmiger excrementipullorum</name>
    <dbReference type="NCBI Taxonomy" id="2838610"/>
    <lineage>
        <taxon>Bacteria</taxon>
        <taxon>Bacillati</taxon>
        <taxon>Bacillota</taxon>
        <taxon>Clostridia</taxon>
        <taxon>Eubacteriales</taxon>
        <taxon>Gemmiger</taxon>
    </lineage>
</organism>
<dbReference type="Proteomes" id="UP000886751">
    <property type="component" value="Unassembled WGS sequence"/>
</dbReference>
<feature type="signal peptide" evidence="7">
    <location>
        <begin position="1"/>
        <end position="26"/>
    </location>
</feature>
<keyword evidence="4" id="KW-0572">Peptidoglycan-anchor</keyword>
<dbReference type="SUPFAM" id="SSF51126">
    <property type="entry name" value="Pectin lyase-like"/>
    <property type="match status" value="3"/>
</dbReference>
<keyword evidence="3 7" id="KW-0732">Signal</keyword>
<comment type="caution">
    <text evidence="9">The sequence shown here is derived from an EMBL/GenBank/DDBJ whole genome shotgun (WGS) entry which is preliminary data.</text>
</comment>
<evidence type="ECO:0000259" key="8">
    <source>
        <dbReference type="PROSITE" id="PS50847"/>
    </source>
</evidence>
<feature type="compositionally biased region" description="Low complexity" evidence="5">
    <location>
        <begin position="31"/>
        <end position="44"/>
    </location>
</feature>
<evidence type="ECO:0000256" key="5">
    <source>
        <dbReference type="SAM" id="MobiDB-lite"/>
    </source>
</evidence>
<feature type="region of interest" description="Disordered" evidence="5">
    <location>
        <begin position="31"/>
        <end position="151"/>
    </location>
</feature>
<evidence type="ECO:0000256" key="3">
    <source>
        <dbReference type="ARBA" id="ARBA00022729"/>
    </source>
</evidence>
<reference evidence="9" key="2">
    <citation type="submission" date="2021-04" db="EMBL/GenBank/DDBJ databases">
        <authorList>
            <person name="Gilroy R."/>
        </authorList>
    </citation>
    <scope>NUCLEOTIDE SEQUENCE</scope>
    <source>
        <strain evidence="9">ChiHecec2B26-7398</strain>
    </source>
</reference>
<feature type="compositionally biased region" description="Acidic residues" evidence="5">
    <location>
        <begin position="73"/>
        <end position="84"/>
    </location>
</feature>
<evidence type="ECO:0000256" key="4">
    <source>
        <dbReference type="ARBA" id="ARBA00023088"/>
    </source>
</evidence>
<feature type="compositionally biased region" description="Low complexity" evidence="5">
    <location>
        <begin position="115"/>
        <end position="136"/>
    </location>
</feature>
<proteinExistence type="predicted"/>
<evidence type="ECO:0000313" key="10">
    <source>
        <dbReference type="Proteomes" id="UP000886751"/>
    </source>
</evidence>
<evidence type="ECO:0000256" key="1">
    <source>
        <dbReference type="ARBA" id="ARBA00022512"/>
    </source>
</evidence>
<keyword evidence="6" id="KW-1133">Transmembrane helix</keyword>
<dbReference type="InterPro" id="IPR011050">
    <property type="entry name" value="Pectin_lyase_fold/virulence"/>
</dbReference>
<evidence type="ECO:0000256" key="6">
    <source>
        <dbReference type="SAM" id="Phobius"/>
    </source>
</evidence>
<dbReference type="EMBL" id="DXEI01000068">
    <property type="protein sequence ID" value="HIX94663.1"/>
    <property type="molecule type" value="Genomic_DNA"/>
</dbReference>
<dbReference type="InterPro" id="IPR019931">
    <property type="entry name" value="LPXTG_anchor"/>
</dbReference>
<keyword evidence="1" id="KW-0134">Cell wall</keyword>
<feature type="transmembrane region" description="Helical" evidence="6">
    <location>
        <begin position="1137"/>
        <end position="1156"/>
    </location>
</feature>
<evidence type="ECO:0000256" key="2">
    <source>
        <dbReference type="ARBA" id="ARBA00022525"/>
    </source>
</evidence>
<sequence length="1162" mass="121055">MLRKKWLSFLVAVSMVAAMFPSTVFADTVETTEPVEPQTSVTETAQDKKDPVKGGEQPEVVDNENTATGEGDKSDDETSEEEKSEGDKSEGEVSEDEKSEGETNEGETNEDKTPAETPVTPAPETTETPAPATPAANGIMLMNEPGDEGGEGEAREQYVVMVGDKGYGSFAEAVEAFQENASVKLLGDVQLDSMLTINTQGLQLDLNGYTISASDAFTKKGDNNQNHLVDVTADGVTIANGTLEAGSNNNHTLNVWNAQNVTLNGLTLDNTATYGGAPLIVGASEVTLEGKVTAVVADASWYAVNVDSRKVGEDAVGAKLTVNGELAFDSDTLTQDKCGICIENNAGTSPDDVNDVVVEIPSTATLTTNSDKLPRSAFIAMHADNNFGAIVNEPAGRYPIAGAVAISGSQAGDRYYTDFVKAIADVETGVHTIIYMLDDVELDAPIEIPQGADIIVNGYTNDSEGNGVNLKISLGNGVKTAFNNTDNLANHTEGLKSGTILQILNVSFHGPVEGARNGYAAIVSDDNVQLRFADCEFTDLYSALYCNAVMKDTETPSTIVITGSSFTNVAYSYGVDDGATSGANADSYTFVLENNENQPEPATFAVAVVDGKGYADLQQAVDALGETGGTIELKKDVALTAPIEVPAAANITVNGNGNTITLPETGFISAFNNTTGLEGLKAGTSLTVNDVKFQGKYPIVNSGFAVVTGFEGDVTVKLDGCAFNDLYSAVYANPVTDTAAQDTTVTITNSTFEGVKYSYSLDNGYTAGALTDKHVFNVDDTNTGAPKPETFAAASVNGKGYVSLIDAVAAAQSGETVTLLSNVGIGETLVIKTDKIVLDLNGHTIAGMKDFSTDNGSRLVDVLADNVTIKNGTLQAGADNKHTLNLYEAKDVTLVGLTIDGSQAGIAGAPLVLGGSTAKLEGTTTVKTNKDKSWYGINVDSKNQVGSELTVNGQLIFSGENQNNVGIWVENMGGAAADAQKVTFGTGSSVQGNGVDGFKVIHIEKDADKPQGIVDGAANAGLITDKDGNYVVKPAPAPQPQQPAGGSSHKHNYTWQHSDDEHWQYCADCGQAISNGPHTLQWKDGYQECTVCGYRVGSSTAAAPAAQASAPAAAVPAAPAAPAAAAIPQTGDASNPMLWVVLLAVSGSALGALVYTKKKREE</sequence>